<name>A0A0K2TSJ2_LEPSM</name>
<proteinExistence type="predicted"/>
<dbReference type="EMBL" id="HACA01011286">
    <property type="protein sequence ID" value="CDW28647.1"/>
    <property type="molecule type" value="Transcribed_RNA"/>
</dbReference>
<protein>
    <submittedName>
        <fullName evidence="1">Uncharacterized protein</fullName>
    </submittedName>
</protein>
<sequence length="92" mass="10729">MKVVPMSLPRYHNGSSKRIKIWMRGTADILLHEKSWGSRSGLEKGQRDTDQKSAILLMQENCCPEKTTKNHYMICLNTISSYIFIQYTFLKM</sequence>
<reference evidence="1" key="1">
    <citation type="submission" date="2014-05" db="EMBL/GenBank/DDBJ databases">
        <authorList>
            <person name="Chronopoulou M."/>
        </authorList>
    </citation>
    <scope>NUCLEOTIDE SEQUENCE</scope>
    <source>
        <tissue evidence="1">Whole organism</tissue>
    </source>
</reference>
<evidence type="ECO:0000313" key="1">
    <source>
        <dbReference type="EMBL" id="CDW28647.1"/>
    </source>
</evidence>
<accession>A0A0K2TSJ2</accession>
<dbReference type="AlphaFoldDB" id="A0A0K2TSJ2"/>
<organism evidence="1">
    <name type="scientific">Lepeophtheirus salmonis</name>
    <name type="common">Salmon louse</name>
    <name type="synonym">Caligus salmonis</name>
    <dbReference type="NCBI Taxonomy" id="72036"/>
    <lineage>
        <taxon>Eukaryota</taxon>
        <taxon>Metazoa</taxon>
        <taxon>Ecdysozoa</taxon>
        <taxon>Arthropoda</taxon>
        <taxon>Crustacea</taxon>
        <taxon>Multicrustacea</taxon>
        <taxon>Hexanauplia</taxon>
        <taxon>Copepoda</taxon>
        <taxon>Siphonostomatoida</taxon>
        <taxon>Caligidae</taxon>
        <taxon>Lepeophtheirus</taxon>
    </lineage>
</organism>